<name>A0A2S4N727_9FLAO</name>
<accession>A0A2S4N727</accession>
<gene>
    <name evidence="2" type="ORF">Q361_110116</name>
</gene>
<keyword evidence="1" id="KW-0812">Transmembrane</keyword>
<evidence type="ECO:0000256" key="1">
    <source>
        <dbReference type="SAM" id="Phobius"/>
    </source>
</evidence>
<keyword evidence="1" id="KW-1133">Transmembrane helix</keyword>
<feature type="transmembrane region" description="Helical" evidence="1">
    <location>
        <begin position="202"/>
        <end position="228"/>
    </location>
</feature>
<feature type="transmembrane region" description="Helical" evidence="1">
    <location>
        <begin position="76"/>
        <end position="98"/>
    </location>
</feature>
<feature type="transmembrane region" description="Helical" evidence="1">
    <location>
        <begin position="145"/>
        <end position="173"/>
    </location>
</feature>
<evidence type="ECO:0000313" key="3">
    <source>
        <dbReference type="Proteomes" id="UP000237056"/>
    </source>
</evidence>
<proteinExistence type="predicted"/>
<evidence type="ECO:0000313" key="2">
    <source>
        <dbReference type="EMBL" id="POS01529.1"/>
    </source>
</evidence>
<sequence>MNFTALKEKISQSQIVNFGDVLNETFELFKKTWLQGVLLVVVLFVLIFALEMLAFIPLAGVVSASELISPNAMKDFPLTTILLVFSVIITFICAVMTISNALMAGYYRSVKAIDLGESSGSDLMYYLKSNYLLKSFKVSLAQTGIIILCYITCFVPIVYVMVPVSFIVIAFAFNPDFSTAEILKVSFAIGNRNWVNAFFLRIVTSILAMLGIIACGIGVLATFSIALLPQYIIYKKVVGFDNSSEIDTIGSKVE</sequence>
<keyword evidence="1" id="KW-0472">Membrane</keyword>
<dbReference type="AlphaFoldDB" id="A0A2S4N727"/>
<dbReference type="Proteomes" id="UP000237056">
    <property type="component" value="Unassembled WGS sequence"/>
</dbReference>
<comment type="caution">
    <text evidence="2">The sequence shown here is derived from an EMBL/GenBank/DDBJ whole genome shotgun (WGS) entry which is preliminary data.</text>
</comment>
<dbReference type="RefSeq" id="WP_103726374.1">
    <property type="nucleotide sequence ID" value="NZ_PQNY01000010.1"/>
</dbReference>
<reference evidence="2 3" key="1">
    <citation type="submission" date="2018-01" db="EMBL/GenBank/DDBJ databases">
        <title>Genomic Encyclopedia of Type Strains, Phase I: the one thousand microbial genomes (KMG-I) project.</title>
        <authorList>
            <person name="Goeker M."/>
        </authorList>
    </citation>
    <scope>NUCLEOTIDE SEQUENCE [LARGE SCALE GENOMIC DNA]</scope>
    <source>
        <strain evidence="2 3">DSM 17960</strain>
    </source>
</reference>
<protein>
    <recommendedName>
        <fullName evidence="4">Glycerophosphoryl diester phosphodiesterase family protein</fullName>
    </recommendedName>
</protein>
<feature type="transmembrane region" description="Helical" evidence="1">
    <location>
        <begin position="36"/>
        <end position="56"/>
    </location>
</feature>
<organism evidence="2 3">
    <name type="scientific">Flavobacterium croceum DSM 17960</name>
    <dbReference type="NCBI Taxonomy" id="1121886"/>
    <lineage>
        <taxon>Bacteria</taxon>
        <taxon>Pseudomonadati</taxon>
        <taxon>Bacteroidota</taxon>
        <taxon>Flavobacteriia</taxon>
        <taxon>Flavobacteriales</taxon>
        <taxon>Flavobacteriaceae</taxon>
        <taxon>Flavobacterium</taxon>
    </lineage>
</organism>
<dbReference type="EMBL" id="PQNY01000010">
    <property type="protein sequence ID" value="POS01529.1"/>
    <property type="molecule type" value="Genomic_DNA"/>
</dbReference>
<dbReference type="OrthoDB" id="1365379at2"/>
<evidence type="ECO:0008006" key="4">
    <source>
        <dbReference type="Google" id="ProtNLM"/>
    </source>
</evidence>
<keyword evidence="3" id="KW-1185">Reference proteome</keyword>